<feature type="chain" id="PRO_5006867710" evidence="5">
    <location>
        <begin position="19"/>
        <end position="561"/>
    </location>
</feature>
<dbReference type="InterPro" id="IPR013148">
    <property type="entry name" value="Glyco_hydro_32_N"/>
</dbReference>
<dbReference type="InterPro" id="IPR001362">
    <property type="entry name" value="Glyco_hydro_32"/>
</dbReference>
<dbReference type="GO" id="GO:0005737">
    <property type="term" value="C:cytoplasm"/>
    <property type="evidence" value="ECO:0007669"/>
    <property type="project" value="TreeGrafter"/>
</dbReference>
<keyword evidence="5" id="KW-0732">Signal</keyword>
<dbReference type="InParanoid" id="A0A0V0R6D8"/>
<dbReference type="InterPro" id="IPR013320">
    <property type="entry name" value="ConA-like_dom_sf"/>
</dbReference>
<keyword evidence="9" id="KW-1185">Reference proteome</keyword>
<dbReference type="PROSITE" id="PS00609">
    <property type="entry name" value="GLYCOSYL_HYDROL_F32"/>
    <property type="match status" value="1"/>
</dbReference>
<organism evidence="8 9">
    <name type="scientific">Pseudocohnilembus persalinus</name>
    <name type="common">Ciliate</name>
    <dbReference type="NCBI Taxonomy" id="266149"/>
    <lineage>
        <taxon>Eukaryota</taxon>
        <taxon>Sar</taxon>
        <taxon>Alveolata</taxon>
        <taxon>Ciliophora</taxon>
        <taxon>Intramacronucleata</taxon>
        <taxon>Oligohymenophorea</taxon>
        <taxon>Scuticociliatia</taxon>
        <taxon>Philasterida</taxon>
        <taxon>Pseudocohnilembidae</taxon>
        <taxon>Pseudocohnilembus</taxon>
    </lineage>
</organism>
<name>A0A0V0R6D8_PSEPJ</name>
<dbReference type="PANTHER" id="PTHR42800:SF3">
    <property type="entry name" value="GLYCOSYL HYDROLASE FAMILY 32 N-TERMINAL DOMAIN-CONTAINING PROTEIN"/>
    <property type="match status" value="1"/>
</dbReference>
<evidence type="ECO:0000256" key="1">
    <source>
        <dbReference type="ARBA" id="ARBA00009902"/>
    </source>
</evidence>
<evidence type="ECO:0000256" key="5">
    <source>
        <dbReference type="SAM" id="SignalP"/>
    </source>
</evidence>
<dbReference type="CDD" id="cd18622">
    <property type="entry name" value="GH32_Inu-like"/>
    <property type="match status" value="1"/>
</dbReference>
<dbReference type="AlphaFoldDB" id="A0A0V0R6D8"/>
<dbReference type="Pfam" id="PF08244">
    <property type="entry name" value="Glyco_hydro_32C"/>
    <property type="match status" value="1"/>
</dbReference>
<evidence type="ECO:0000256" key="2">
    <source>
        <dbReference type="ARBA" id="ARBA00022801"/>
    </source>
</evidence>
<dbReference type="Gene3D" id="2.115.10.20">
    <property type="entry name" value="Glycosyl hydrolase domain, family 43"/>
    <property type="match status" value="1"/>
</dbReference>
<feature type="domain" description="Glycosyl hydrolase family 32 N-terminal" evidence="6">
    <location>
        <begin position="60"/>
        <end position="361"/>
    </location>
</feature>
<dbReference type="Pfam" id="PF00251">
    <property type="entry name" value="Glyco_hydro_32N"/>
    <property type="match status" value="1"/>
</dbReference>
<keyword evidence="2 4" id="KW-0378">Hydrolase</keyword>
<dbReference type="PANTHER" id="PTHR42800">
    <property type="entry name" value="EXOINULINASE INUD (AFU_ORTHOLOGUE AFUA_5G00480)"/>
    <property type="match status" value="1"/>
</dbReference>
<dbReference type="InterPro" id="IPR013189">
    <property type="entry name" value="Glyco_hydro_32_C"/>
</dbReference>
<accession>A0A0V0R6D8</accession>
<dbReference type="InterPro" id="IPR018053">
    <property type="entry name" value="Glyco_hydro_32_AS"/>
</dbReference>
<dbReference type="EMBL" id="LDAU01000040">
    <property type="protein sequence ID" value="KRX10077.1"/>
    <property type="molecule type" value="Genomic_DNA"/>
</dbReference>
<dbReference type="Proteomes" id="UP000054937">
    <property type="component" value="Unassembled WGS sequence"/>
</dbReference>
<reference evidence="8 9" key="1">
    <citation type="journal article" date="2015" name="Sci. Rep.">
        <title>Genome of the facultative scuticociliatosis pathogen Pseudocohnilembus persalinus provides insight into its virulence through horizontal gene transfer.</title>
        <authorList>
            <person name="Xiong J."/>
            <person name="Wang G."/>
            <person name="Cheng J."/>
            <person name="Tian M."/>
            <person name="Pan X."/>
            <person name="Warren A."/>
            <person name="Jiang C."/>
            <person name="Yuan D."/>
            <person name="Miao W."/>
        </authorList>
    </citation>
    <scope>NUCLEOTIDE SEQUENCE [LARGE SCALE GENOMIC DNA]</scope>
    <source>
        <strain evidence="8">36N120E</strain>
    </source>
</reference>
<dbReference type="InterPro" id="IPR023296">
    <property type="entry name" value="Glyco_hydro_beta-prop_sf"/>
</dbReference>
<comment type="caution">
    <text evidence="8">The sequence shown here is derived from an EMBL/GenBank/DDBJ whole genome shotgun (WGS) entry which is preliminary data.</text>
</comment>
<feature type="domain" description="Glycosyl hydrolase family 32 C-terminal" evidence="7">
    <location>
        <begin position="403"/>
        <end position="543"/>
    </location>
</feature>
<evidence type="ECO:0000313" key="8">
    <source>
        <dbReference type="EMBL" id="KRX10077.1"/>
    </source>
</evidence>
<proteinExistence type="inferred from homology"/>
<keyword evidence="3 4" id="KW-0326">Glycosidase</keyword>
<protein>
    <submittedName>
        <fullName evidence="8">Glycosyl hydrolase, five-bladed beta-propellor domain</fullName>
    </submittedName>
</protein>
<dbReference type="SMART" id="SM00640">
    <property type="entry name" value="Glyco_32"/>
    <property type="match status" value="1"/>
</dbReference>
<dbReference type="Gene3D" id="2.60.120.560">
    <property type="entry name" value="Exo-inulinase, domain 1"/>
    <property type="match status" value="1"/>
</dbReference>
<evidence type="ECO:0000259" key="6">
    <source>
        <dbReference type="Pfam" id="PF00251"/>
    </source>
</evidence>
<feature type="signal peptide" evidence="5">
    <location>
        <begin position="1"/>
        <end position="18"/>
    </location>
</feature>
<sequence length="561" mass="65344">MHFKFFLFVFILFFQVQAKKDFFRYINEKFLLFQKQIYQFFYDSHNQESDYSEQYRPQYHYSPPNNWINDPNGLFQDIEGTYHLFYQYNPEGEEWGHMSWGHATSNDLINWEVLPVAIPEKDGIMAFSGSAVIDHKNSTGFQPTDSNYPPYVAIYTGSHENGIQDQRLAYSIDGKGIEWQMYEGNPVLSLNVDDFRDPKVFIYDDQWYMIVARSDEQKVLFYSSENLINWTYQGEFQTELDAQWECPDLIQMQDGLWILVLNSNPGGYNGGSGAYYMIGNFDGKQFSPLNNEFKVLDFGKDYYAVTSFFRSQNQNLETSPNLIAWMSNWQYAQQLPTTPWKGQMTFPRQFQIKEIEGKKVVIQQFSSEALNNIVKDAKLIYSQNKNNHLIDQQDTLAYNKNIKKSFIDNNSAYLRYVNVTFLIEQDSEPFDFGIVFGKDDNGQYIKFTMNSEKNTFQFNRQHSGKVDFSEDFASSIQNGYLPCEKIIGCGLTQNTQNDKIHLNVQLLIDNCSAEIQIANGAAFITELIFPQGNHDYMEFFGSQSIVEIYAIKGTAPYFYEE</sequence>
<dbReference type="GO" id="GO:0005987">
    <property type="term" value="P:sucrose catabolic process"/>
    <property type="evidence" value="ECO:0007669"/>
    <property type="project" value="TreeGrafter"/>
</dbReference>
<evidence type="ECO:0000256" key="3">
    <source>
        <dbReference type="ARBA" id="ARBA00023295"/>
    </source>
</evidence>
<evidence type="ECO:0000313" key="9">
    <source>
        <dbReference type="Proteomes" id="UP000054937"/>
    </source>
</evidence>
<evidence type="ECO:0000256" key="4">
    <source>
        <dbReference type="RuleBase" id="RU362110"/>
    </source>
</evidence>
<evidence type="ECO:0000259" key="7">
    <source>
        <dbReference type="Pfam" id="PF08244"/>
    </source>
</evidence>
<dbReference type="OrthoDB" id="2161736at2759"/>
<dbReference type="SUPFAM" id="SSF75005">
    <property type="entry name" value="Arabinanase/levansucrase/invertase"/>
    <property type="match status" value="1"/>
</dbReference>
<dbReference type="SUPFAM" id="SSF49899">
    <property type="entry name" value="Concanavalin A-like lectins/glucanases"/>
    <property type="match status" value="1"/>
</dbReference>
<dbReference type="GO" id="GO:0004575">
    <property type="term" value="F:sucrose alpha-glucosidase activity"/>
    <property type="evidence" value="ECO:0007669"/>
    <property type="project" value="TreeGrafter"/>
</dbReference>
<comment type="similarity">
    <text evidence="1 4">Belongs to the glycosyl hydrolase 32 family.</text>
</comment>
<gene>
    <name evidence="8" type="ORF">PPERSA_08480</name>
</gene>
<dbReference type="OMA" id="VFWHDES"/>